<gene>
    <name evidence="1" type="ORF">NDDWPVAN_CDS0275</name>
</gene>
<organism evidence="1">
    <name type="scientific">Salmonella phage vB_SEnST11_KE22</name>
    <dbReference type="NCBI Taxonomy" id="3161173"/>
    <lineage>
        <taxon>Viruses</taxon>
        <taxon>Duplodnaviria</taxon>
        <taxon>Heunggongvirae</taxon>
        <taxon>Uroviricota</taxon>
        <taxon>Caudoviricetes</taxon>
        <taxon>Vequintavirinae</taxon>
        <taxon>Seunavirus</taxon>
    </lineage>
</organism>
<proteinExistence type="predicted"/>
<reference evidence="1" key="1">
    <citation type="submission" date="2024-05" db="EMBL/GenBank/DDBJ databases">
        <authorList>
            <person name="Mugo M.M."/>
            <person name="Musyoki A.M."/>
            <person name="Makumi A.M."/>
            <person name="Mutai I."/>
            <person name="Drechsel O."/>
            <person name="Kering K.K."/>
            <person name="Muturi P."/>
            <person name="Mbae C.K."/>
            <person name="Kariuki S.M."/>
        </authorList>
    </citation>
    <scope>NUCLEOTIDE SEQUENCE</scope>
</reference>
<name>A0AAU8GEY4_9CAUD</name>
<accession>A0AAU8GEY4</accession>
<sequence>MGNPCKWHEIPVKDCLTCNNTPSNIYYTKENEMFGPVMMECKVCKKEVEADLEAHGPGVCIISFSCGHQMNANRTETKWINTKTGQIDLVETKE</sequence>
<protein>
    <submittedName>
        <fullName evidence="1">Uncharacterized protein</fullName>
    </submittedName>
</protein>
<dbReference type="EMBL" id="PP856721">
    <property type="protein sequence ID" value="XCH40401.1"/>
    <property type="molecule type" value="Genomic_DNA"/>
</dbReference>
<evidence type="ECO:0000313" key="1">
    <source>
        <dbReference type="EMBL" id="XCH40401.1"/>
    </source>
</evidence>